<feature type="transmembrane region" description="Helical" evidence="12">
    <location>
        <begin position="207"/>
        <end position="232"/>
    </location>
</feature>
<feature type="domain" description="G-protein coupled receptors family 1 profile" evidence="13">
    <location>
        <begin position="72"/>
        <end position="297"/>
    </location>
</feature>
<keyword evidence="5 10" id="KW-0297">G-protein coupled receptor</keyword>
<dbReference type="GO" id="GO:0005886">
    <property type="term" value="C:plasma membrane"/>
    <property type="evidence" value="ECO:0007669"/>
    <property type="project" value="UniProtKB-SubCell"/>
</dbReference>
<dbReference type="InterPro" id="IPR026234">
    <property type="entry name" value="MRGPCRFAMILY"/>
</dbReference>
<evidence type="ECO:0000256" key="8">
    <source>
        <dbReference type="ARBA" id="ARBA00023224"/>
    </source>
</evidence>
<sequence length="343" mass="38592">MNDNYSEIVLTFAVIDVWNLNDEISNGGSLPGKSVNGTDNPLNGTISLLFDSWLKNFINSFIMMVCLWGLVGNGTVIWILGFHVKRNPFTTYILNLSIADMGVLISLILTSTFVIIVIAFQQINTLPVVFKALLELFFFTYSASQFLLAAISIDRCVAVLFPLWHRCRRPSNLSHIACALIWSLSFLLSATHFALHWTRSVDNSPVVYQLIGNILFCTPLMLASTLILIVYTCCKPGHHSRQKLVTAILLALLFFLVLAVPLNVFYIVKYYYGFHPILMVTGLGCAALNSSINPLIYFLVGWGQKKGQPKVDLRAEIQRFFKDEPDSKEEQNTMSETFAEHHQ</sequence>
<dbReference type="OrthoDB" id="9043355at2759"/>
<keyword evidence="6 12" id="KW-0472">Membrane</keyword>
<comment type="caution">
    <text evidence="14">The sequence shown here is derived from an EMBL/GenBank/DDBJ whole genome shotgun (WGS) entry which is preliminary data.</text>
</comment>
<keyword evidence="8 10" id="KW-0807">Transducer</keyword>
<dbReference type="Proteomes" id="UP001142489">
    <property type="component" value="Unassembled WGS sequence"/>
</dbReference>
<protein>
    <recommendedName>
        <fullName evidence="13">G-protein coupled receptors family 1 profile domain-containing protein</fullName>
    </recommendedName>
</protein>
<dbReference type="Gene3D" id="1.20.1070.10">
    <property type="entry name" value="Rhodopsin 7-helix transmembrane proteins"/>
    <property type="match status" value="1"/>
</dbReference>
<evidence type="ECO:0000259" key="13">
    <source>
        <dbReference type="PROSITE" id="PS50262"/>
    </source>
</evidence>
<evidence type="ECO:0000256" key="12">
    <source>
        <dbReference type="SAM" id="Phobius"/>
    </source>
</evidence>
<evidence type="ECO:0000256" key="11">
    <source>
        <dbReference type="SAM" id="MobiDB-lite"/>
    </source>
</evidence>
<dbReference type="InterPro" id="IPR000276">
    <property type="entry name" value="GPCR_Rhodpsn"/>
</dbReference>
<evidence type="ECO:0000256" key="5">
    <source>
        <dbReference type="ARBA" id="ARBA00023040"/>
    </source>
</evidence>
<comment type="similarity">
    <text evidence="9">Belongs to the G-protein coupled receptor 1 family. Mas subfamily.</text>
</comment>
<feature type="region of interest" description="Disordered" evidence="11">
    <location>
        <begin position="323"/>
        <end position="343"/>
    </location>
</feature>
<evidence type="ECO:0000256" key="10">
    <source>
        <dbReference type="RuleBase" id="RU000688"/>
    </source>
</evidence>
<organism evidence="14 15">
    <name type="scientific">Phrynocephalus forsythii</name>
    <dbReference type="NCBI Taxonomy" id="171643"/>
    <lineage>
        <taxon>Eukaryota</taxon>
        <taxon>Metazoa</taxon>
        <taxon>Chordata</taxon>
        <taxon>Craniata</taxon>
        <taxon>Vertebrata</taxon>
        <taxon>Euteleostomi</taxon>
        <taxon>Lepidosauria</taxon>
        <taxon>Squamata</taxon>
        <taxon>Bifurcata</taxon>
        <taxon>Unidentata</taxon>
        <taxon>Episquamata</taxon>
        <taxon>Toxicofera</taxon>
        <taxon>Iguania</taxon>
        <taxon>Acrodonta</taxon>
        <taxon>Agamidae</taxon>
        <taxon>Agaminae</taxon>
        <taxon>Phrynocephalus</taxon>
    </lineage>
</organism>
<reference evidence="14" key="1">
    <citation type="journal article" date="2023" name="DNA Res.">
        <title>Chromosome-level genome assembly of Phrynocephalus forsythii using third-generation DNA sequencing and Hi-C analysis.</title>
        <authorList>
            <person name="Qi Y."/>
            <person name="Zhao W."/>
            <person name="Zhao Y."/>
            <person name="Niu C."/>
            <person name="Cao S."/>
            <person name="Zhang Y."/>
        </authorList>
    </citation>
    <scope>NUCLEOTIDE SEQUENCE</scope>
    <source>
        <tissue evidence="14">Muscle</tissue>
    </source>
</reference>
<feature type="transmembrane region" description="Helical" evidence="12">
    <location>
        <begin position="176"/>
        <end position="195"/>
    </location>
</feature>
<dbReference type="PANTHER" id="PTHR11334">
    <property type="entry name" value="MAS-RELATED G-PROTEIN COUPLED RECEPTOR"/>
    <property type="match status" value="1"/>
</dbReference>
<evidence type="ECO:0000256" key="2">
    <source>
        <dbReference type="ARBA" id="ARBA00022475"/>
    </source>
</evidence>
<comment type="subcellular location">
    <subcellularLocation>
        <location evidence="1">Cell membrane</location>
        <topology evidence="1">Multi-pass membrane protein</topology>
    </subcellularLocation>
</comment>
<feature type="transmembrane region" description="Helical" evidence="12">
    <location>
        <begin position="101"/>
        <end position="123"/>
    </location>
</feature>
<dbReference type="EMBL" id="JAPFRF010000003">
    <property type="protein sequence ID" value="KAJ7338172.1"/>
    <property type="molecule type" value="Genomic_DNA"/>
</dbReference>
<keyword evidence="7 10" id="KW-0675">Receptor</keyword>
<keyword evidence="3 10" id="KW-0812">Transmembrane</keyword>
<dbReference type="PRINTS" id="PR00237">
    <property type="entry name" value="GPCRRHODOPSN"/>
</dbReference>
<proteinExistence type="inferred from homology"/>
<dbReference type="PROSITE" id="PS50262">
    <property type="entry name" value="G_PROTEIN_RECEP_F1_2"/>
    <property type="match status" value="1"/>
</dbReference>
<keyword evidence="2" id="KW-1003">Cell membrane</keyword>
<keyword evidence="15" id="KW-1185">Reference proteome</keyword>
<evidence type="ECO:0000313" key="15">
    <source>
        <dbReference type="Proteomes" id="UP001142489"/>
    </source>
</evidence>
<keyword evidence="4 12" id="KW-1133">Transmembrane helix</keyword>
<evidence type="ECO:0000256" key="9">
    <source>
        <dbReference type="ARBA" id="ARBA00061394"/>
    </source>
</evidence>
<evidence type="ECO:0000256" key="4">
    <source>
        <dbReference type="ARBA" id="ARBA00022989"/>
    </source>
</evidence>
<evidence type="ECO:0000256" key="6">
    <source>
        <dbReference type="ARBA" id="ARBA00023136"/>
    </source>
</evidence>
<dbReference type="SUPFAM" id="SSF81321">
    <property type="entry name" value="Family A G protein-coupled receptor-like"/>
    <property type="match status" value="1"/>
</dbReference>
<dbReference type="PANTHER" id="PTHR11334:SF69">
    <property type="entry name" value="G-PROTEIN COUPLED RECEPTORS FAMILY 1 PROFILE DOMAIN-CONTAINING PROTEIN"/>
    <property type="match status" value="1"/>
</dbReference>
<gene>
    <name evidence="14" type="ORF">JRQ81_010816</name>
</gene>
<evidence type="ECO:0000256" key="1">
    <source>
        <dbReference type="ARBA" id="ARBA00004651"/>
    </source>
</evidence>
<dbReference type="GO" id="GO:0004930">
    <property type="term" value="F:G protein-coupled receptor activity"/>
    <property type="evidence" value="ECO:0007669"/>
    <property type="project" value="UniProtKB-KW"/>
</dbReference>
<feature type="transmembrane region" description="Helical" evidence="12">
    <location>
        <begin position="274"/>
        <end position="300"/>
    </location>
</feature>
<dbReference type="AlphaFoldDB" id="A0A9Q0Y1G2"/>
<dbReference type="PROSITE" id="PS00237">
    <property type="entry name" value="G_PROTEIN_RECEP_F1_1"/>
    <property type="match status" value="1"/>
</dbReference>
<dbReference type="FunFam" id="1.20.1070.10:FF:000193">
    <property type="entry name" value="Mas-related G-protein coupled receptor member E"/>
    <property type="match status" value="1"/>
</dbReference>
<evidence type="ECO:0000256" key="7">
    <source>
        <dbReference type="ARBA" id="ARBA00023170"/>
    </source>
</evidence>
<feature type="transmembrane region" description="Helical" evidence="12">
    <location>
        <begin position="57"/>
        <end position="80"/>
    </location>
</feature>
<evidence type="ECO:0000313" key="14">
    <source>
        <dbReference type="EMBL" id="KAJ7338172.1"/>
    </source>
</evidence>
<name>A0A9Q0Y1G2_9SAUR</name>
<dbReference type="InterPro" id="IPR017452">
    <property type="entry name" value="GPCR_Rhodpsn_7TM"/>
</dbReference>
<dbReference type="Pfam" id="PF00001">
    <property type="entry name" value="7tm_1"/>
    <property type="match status" value="1"/>
</dbReference>
<dbReference type="PRINTS" id="PR02108">
    <property type="entry name" value="MRGPCRFAMILY"/>
</dbReference>
<accession>A0A9Q0Y1G2</accession>
<evidence type="ECO:0000256" key="3">
    <source>
        <dbReference type="ARBA" id="ARBA00022692"/>
    </source>
</evidence>
<feature type="transmembrane region" description="Helical" evidence="12">
    <location>
        <begin position="143"/>
        <end position="164"/>
    </location>
</feature>
<feature type="transmembrane region" description="Helical" evidence="12">
    <location>
        <begin position="244"/>
        <end position="268"/>
    </location>
</feature>